<dbReference type="InterPro" id="IPR017438">
    <property type="entry name" value="ATP-NAD_kinase_N"/>
</dbReference>
<evidence type="ECO:0000313" key="7">
    <source>
        <dbReference type="Proteomes" id="UP000285190"/>
    </source>
</evidence>
<keyword evidence="7" id="KW-1185">Reference proteome</keyword>
<keyword evidence="1" id="KW-0808">Transferase</keyword>
<dbReference type="RefSeq" id="WP_119743198.1">
    <property type="nucleotide sequence ID" value="NZ_QYUN01000003.1"/>
</dbReference>
<keyword evidence="2" id="KW-0547">Nucleotide-binding</keyword>
<evidence type="ECO:0000256" key="4">
    <source>
        <dbReference type="ARBA" id="ARBA00022840"/>
    </source>
</evidence>
<evidence type="ECO:0000259" key="5">
    <source>
        <dbReference type="PROSITE" id="PS50146"/>
    </source>
</evidence>
<proteinExistence type="predicted"/>
<dbReference type="InterPro" id="IPR001206">
    <property type="entry name" value="Diacylglycerol_kinase_cat_dom"/>
</dbReference>
<dbReference type="GO" id="GO:0016301">
    <property type="term" value="F:kinase activity"/>
    <property type="evidence" value="ECO:0007669"/>
    <property type="project" value="UniProtKB-KW"/>
</dbReference>
<dbReference type="PROSITE" id="PS50146">
    <property type="entry name" value="DAGK"/>
    <property type="match status" value="1"/>
</dbReference>
<keyword evidence="3 6" id="KW-0418">Kinase</keyword>
<dbReference type="SUPFAM" id="SSF111331">
    <property type="entry name" value="NAD kinase/diacylglycerol kinase-like"/>
    <property type="match status" value="1"/>
</dbReference>
<dbReference type="SMART" id="SM00046">
    <property type="entry name" value="DAGKc"/>
    <property type="match status" value="1"/>
</dbReference>
<dbReference type="PANTHER" id="PTHR12358:SF54">
    <property type="entry name" value="SPHINGOSINE KINASE RELATED PROTEIN"/>
    <property type="match status" value="1"/>
</dbReference>
<keyword evidence="4" id="KW-0067">ATP-binding</keyword>
<dbReference type="Pfam" id="PF19279">
    <property type="entry name" value="YegS_C"/>
    <property type="match status" value="1"/>
</dbReference>
<evidence type="ECO:0000256" key="3">
    <source>
        <dbReference type="ARBA" id="ARBA00022777"/>
    </source>
</evidence>
<dbReference type="InterPro" id="IPR050187">
    <property type="entry name" value="Lipid_Phosphate_FormReg"/>
</dbReference>
<protein>
    <submittedName>
        <fullName evidence="6">Diacylglycerol kinase family lipid kinase</fullName>
    </submittedName>
</protein>
<sequence>MQSSDLIPVIINASSGAGYTEEWVNDLVKQFRLAGLNAKVTLAGSGAEILAAVQDAVSRKPRVIVAGGGDGTINAVGAALEGTDIALGVLPLGTLNHFAKDMHIPLELDDAIRNIADGHLLRIDAGKVNDSLFLNNSSLGIYPDVVRDREKQQRRLGWGKWRAFGWAAMMGLRRYPFLDVRLTTDNKTHHRSTPFIFIGNNEYVMEGFNIGGRNALDGGHLGLYMPRRVGRFGLFMLGIQTLFGRLRQARDFDMLTVEEIEIDSRKKRLRVAIDGEVTVMETPLRYRILPKALTVIAPPLNEAGEARE</sequence>
<feature type="domain" description="DAGKc" evidence="5">
    <location>
        <begin position="1"/>
        <end position="131"/>
    </location>
</feature>
<comment type="caution">
    <text evidence="6">The sequence shown here is derived from an EMBL/GenBank/DDBJ whole genome shotgun (WGS) entry which is preliminary data.</text>
</comment>
<dbReference type="OrthoDB" id="142078at2"/>
<dbReference type="Gene3D" id="2.60.200.40">
    <property type="match status" value="1"/>
</dbReference>
<dbReference type="InterPro" id="IPR045540">
    <property type="entry name" value="YegS/DAGK_C"/>
</dbReference>
<dbReference type="PANTHER" id="PTHR12358">
    <property type="entry name" value="SPHINGOSINE KINASE"/>
    <property type="match status" value="1"/>
</dbReference>
<dbReference type="EMBL" id="QYUN01000003">
    <property type="protein sequence ID" value="RJF97065.1"/>
    <property type="molecule type" value="Genomic_DNA"/>
</dbReference>
<accession>A0A418WWJ2</accession>
<reference evidence="6 7" key="1">
    <citation type="submission" date="2018-09" db="EMBL/GenBank/DDBJ databases">
        <authorList>
            <person name="Zhu H."/>
        </authorList>
    </citation>
    <scope>NUCLEOTIDE SEQUENCE [LARGE SCALE GENOMIC DNA]</scope>
    <source>
        <strain evidence="6 7">K2R10-39</strain>
    </source>
</reference>
<dbReference type="Proteomes" id="UP000285190">
    <property type="component" value="Unassembled WGS sequence"/>
</dbReference>
<gene>
    <name evidence="6" type="ORF">D3870_20745</name>
</gene>
<evidence type="ECO:0000256" key="1">
    <source>
        <dbReference type="ARBA" id="ARBA00022679"/>
    </source>
</evidence>
<dbReference type="InterPro" id="IPR016064">
    <property type="entry name" value="NAD/diacylglycerol_kinase_sf"/>
</dbReference>
<dbReference type="GO" id="GO:0005524">
    <property type="term" value="F:ATP binding"/>
    <property type="evidence" value="ECO:0007669"/>
    <property type="project" value="UniProtKB-KW"/>
</dbReference>
<name>A0A418WWJ2_9BURK</name>
<dbReference type="Gene3D" id="3.40.50.10330">
    <property type="entry name" value="Probable inorganic polyphosphate/atp-NAD kinase, domain 1"/>
    <property type="match status" value="1"/>
</dbReference>
<evidence type="ECO:0000313" key="6">
    <source>
        <dbReference type="EMBL" id="RJF97065.1"/>
    </source>
</evidence>
<evidence type="ECO:0000256" key="2">
    <source>
        <dbReference type="ARBA" id="ARBA00022741"/>
    </source>
</evidence>
<dbReference type="Pfam" id="PF00781">
    <property type="entry name" value="DAGK_cat"/>
    <property type="match status" value="1"/>
</dbReference>
<dbReference type="AlphaFoldDB" id="A0A418WWJ2"/>
<organism evidence="6 7">
    <name type="scientific">Noviherbaspirillum cavernae</name>
    <dbReference type="NCBI Taxonomy" id="2320862"/>
    <lineage>
        <taxon>Bacteria</taxon>
        <taxon>Pseudomonadati</taxon>
        <taxon>Pseudomonadota</taxon>
        <taxon>Betaproteobacteria</taxon>
        <taxon>Burkholderiales</taxon>
        <taxon>Oxalobacteraceae</taxon>
        <taxon>Noviherbaspirillum</taxon>
    </lineage>
</organism>